<dbReference type="Gene3D" id="3.20.20.380">
    <property type="entry name" value="Copper homeostasis (CutC) domain"/>
    <property type="match status" value="1"/>
</dbReference>
<dbReference type="OrthoDB" id="9815677at2"/>
<dbReference type="SUPFAM" id="SSF110395">
    <property type="entry name" value="CutC-like"/>
    <property type="match status" value="1"/>
</dbReference>
<dbReference type="GO" id="GO:0005507">
    <property type="term" value="F:copper ion binding"/>
    <property type="evidence" value="ECO:0007669"/>
    <property type="project" value="TreeGrafter"/>
</dbReference>
<dbReference type="STRING" id="189381.GCA_900166615_00054"/>
<gene>
    <name evidence="3" type="primary">cutC</name>
    <name evidence="4" type="ORF">AF331_20785</name>
</gene>
<accession>A0A0M0G0B7</accession>
<evidence type="ECO:0000313" key="5">
    <source>
        <dbReference type="Proteomes" id="UP000037405"/>
    </source>
</evidence>
<dbReference type="PANTHER" id="PTHR12598:SF0">
    <property type="entry name" value="COPPER HOMEOSTASIS PROTEIN CUTC HOMOLOG"/>
    <property type="match status" value="1"/>
</dbReference>
<evidence type="ECO:0000256" key="1">
    <source>
        <dbReference type="ARBA" id="ARBA00007768"/>
    </source>
</evidence>
<organism evidence="4 5">
    <name type="scientific">Rossellomorea marisflavi</name>
    <dbReference type="NCBI Taxonomy" id="189381"/>
    <lineage>
        <taxon>Bacteria</taxon>
        <taxon>Bacillati</taxon>
        <taxon>Bacillota</taxon>
        <taxon>Bacilli</taxon>
        <taxon>Bacillales</taxon>
        <taxon>Bacillaceae</taxon>
        <taxon>Rossellomorea</taxon>
    </lineage>
</organism>
<keyword evidence="2 3" id="KW-0963">Cytoplasm</keyword>
<evidence type="ECO:0000256" key="3">
    <source>
        <dbReference type="HAMAP-Rule" id="MF_00795"/>
    </source>
</evidence>
<comment type="similarity">
    <text evidence="1 3">Belongs to the CutC family.</text>
</comment>
<evidence type="ECO:0000313" key="4">
    <source>
        <dbReference type="EMBL" id="KON83259.1"/>
    </source>
</evidence>
<dbReference type="EMBL" id="LGUE01000008">
    <property type="protein sequence ID" value="KON83259.1"/>
    <property type="molecule type" value="Genomic_DNA"/>
</dbReference>
<comment type="caution">
    <text evidence="4">The sequence shown here is derived from an EMBL/GenBank/DDBJ whole genome shotgun (WGS) entry which is preliminary data.</text>
</comment>
<dbReference type="Proteomes" id="UP000037405">
    <property type="component" value="Unassembled WGS sequence"/>
</dbReference>
<dbReference type="HAMAP" id="MF_00795">
    <property type="entry name" value="CutC"/>
    <property type="match status" value="1"/>
</dbReference>
<dbReference type="FunFam" id="3.20.20.380:FF:000003">
    <property type="entry name" value="Copper homeostasis protein CutC"/>
    <property type="match status" value="1"/>
</dbReference>
<reference evidence="5" key="1">
    <citation type="submission" date="2015-07" db="EMBL/GenBank/DDBJ databases">
        <title>Fjat-14235 jcm11544.</title>
        <authorList>
            <person name="Liu B."/>
            <person name="Wang J."/>
            <person name="Zhu Y."/>
            <person name="Liu G."/>
            <person name="Chen Q."/>
            <person name="Chen Z."/>
            <person name="Lan J."/>
            <person name="Che J."/>
            <person name="Ge C."/>
            <person name="Shi H."/>
            <person name="Pan Z."/>
            <person name="Liu X."/>
        </authorList>
    </citation>
    <scope>NUCLEOTIDE SEQUENCE [LARGE SCALE GENOMIC DNA]</scope>
    <source>
        <strain evidence="5">JCM 11544</strain>
    </source>
</reference>
<comment type="caution">
    <text evidence="3">Once thought to be involved in copper homeostasis, experiments in E.coli have shown this is not the case.</text>
</comment>
<dbReference type="PATRIC" id="fig|189381.12.peg.3697"/>
<dbReference type="Pfam" id="PF03932">
    <property type="entry name" value="CutC"/>
    <property type="match status" value="1"/>
</dbReference>
<keyword evidence="5" id="KW-1185">Reference proteome</keyword>
<dbReference type="InterPro" id="IPR005627">
    <property type="entry name" value="CutC-like"/>
</dbReference>
<sequence>MLKEVCVENFTKVPEAIEKGARRVELCDNLAVGGTTVSPGVARVTLDYCRSRNVKVMSMIRPRGGDFVYNVDEIEIMKQDIIHLKELRTDGVVFGCLTQDGWIDEEAMIMLLEAATGLEVVFHMAFDAITAESQLKAIDWLAEHGVHRILTHGGPSDTKIEDNVDRLKAYIEYSDKRITILPGGGITHLNLPAIESSLSINEAHGTRILEG</sequence>
<dbReference type="RefSeq" id="WP_053429878.1">
    <property type="nucleotide sequence ID" value="NZ_LGUE01000008.1"/>
</dbReference>
<dbReference type="PANTHER" id="PTHR12598">
    <property type="entry name" value="COPPER HOMEOSTASIS PROTEIN CUTC"/>
    <property type="match status" value="1"/>
</dbReference>
<comment type="subcellular location">
    <subcellularLocation>
        <location evidence="3">Cytoplasm</location>
    </subcellularLocation>
</comment>
<dbReference type="InterPro" id="IPR036822">
    <property type="entry name" value="CutC-like_dom_sf"/>
</dbReference>
<dbReference type="AlphaFoldDB" id="A0A0M0G0B7"/>
<protein>
    <recommendedName>
        <fullName evidence="3">PF03932 family protein CutC</fullName>
    </recommendedName>
</protein>
<evidence type="ECO:0000256" key="2">
    <source>
        <dbReference type="ARBA" id="ARBA00022490"/>
    </source>
</evidence>
<dbReference type="GO" id="GO:0005737">
    <property type="term" value="C:cytoplasm"/>
    <property type="evidence" value="ECO:0007669"/>
    <property type="project" value="UniProtKB-SubCell"/>
</dbReference>
<proteinExistence type="inferred from homology"/>
<name>A0A0M0G0B7_9BACI</name>